<evidence type="ECO:0000313" key="1">
    <source>
        <dbReference type="EMBL" id="AZQ74058.1"/>
    </source>
</evidence>
<sequence length="97" mass="10718">MRMLLRARMDTHTSNAGVKDGSLPRLMEKIVEELKPEAAYFAPLDGGRSCLMVFDMQDSSQIVGIGEKLFQEADAEVELNPVMNLDDLKKGLADFTG</sequence>
<dbReference type="Proteomes" id="UP000267900">
    <property type="component" value="Chromosome"/>
</dbReference>
<name>A0A3Q9G1V5_STRLT</name>
<dbReference type="EMBL" id="CP034587">
    <property type="protein sequence ID" value="AZQ74058.1"/>
    <property type="molecule type" value="Genomic_DNA"/>
</dbReference>
<evidence type="ECO:0008006" key="3">
    <source>
        <dbReference type="Google" id="ProtNLM"/>
    </source>
</evidence>
<keyword evidence="2" id="KW-1185">Reference proteome</keyword>
<gene>
    <name evidence="1" type="ORF">EKH77_25070</name>
</gene>
<evidence type="ECO:0000313" key="2">
    <source>
        <dbReference type="Proteomes" id="UP000267900"/>
    </source>
</evidence>
<accession>A0A3Q9G1V5</accession>
<protein>
    <recommendedName>
        <fullName evidence="3">DUF3303 domain-containing protein</fullName>
    </recommendedName>
</protein>
<dbReference type="OrthoDB" id="120749at2"/>
<proteinExistence type="predicted"/>
<organism evidence="1 2">
    <name type="scientific">Streptomyces luteoverticillatus</name>
    <name type="common">Streptoverticillium luteoverticillatus</name>
    <dbReference type="NCBI Taxonomy" id="66425"/>
    <lineage>
        <taxon>Bacteria</taxon>
        <taxon>Bacillati</taxon>
        <taxon>Actinomycetota</taxon>
        <taxon>Actinomycetes</taxon>
        <taxon>Kitasatosporales</taxon>
        <taxon>Streptomycetaceae</taxon>
        <taxon>Streptomyces</taxon>
    </lineage>
</organism>
<dbReference type="AlphaFoldDB" id="A0A3Q9G1V5"/>
<reference evidence="1 2" key="1">
    <citation type="submission" date="2018-12" db="EMBL/GenBank/DDBJ databases">
        <title>The whole draft genome of Streptomyce luteoverticillatus CGMCC 15060.</title>
        <authorList>
            <person name="Feng Z."/>
            <person name="Chen G."/>
            <person name="Zhang J."/>
            <person name="Zhu H."/>
            <person name="Yu X."/>
            <person name="Zhang W."/>
            <person name="Zhang X."/>
        </authorList>
    </citation>
    <scope>NUCLEOTIDE SEQUENCE [LARGE SCALE GENOMIC DNA]</scope>
    <source>
        <strain evidence="1 2">CGMCC 15060</strain>
    </source>
</reference>
<dbReference type="RefSeq" id="WP_126916561.1">
    <property type="nucleotide sequence ID" value="NZ_CP034587.1"/>
</dbReference>